<proteinExistence type="inferred from homology"/>
<keyword evidence="5" id="KW-0378">Hydrolase</keyword>
<gene>
    <name evidence="9" type="ORF">ABCR88_01355</name>
</gene>
<evidence type="ECO:0000256" key="6">
    <source>
        <dbReference type="ARBA" id="ARBA00022884"/>
    </source>
</evidence>
<name>A0AAU7WVS2_9PSED</name>
<keyword evidence="2" id="KW-1277">Toxin-antitoxin system</keyword>
<dbReference type="InterPro" id="IPR038570">
    <property type="entry name" value="HicA_sf"/>
</dbReference>
<evidence type="ECO:0000256" key="8">
    <source>
        <dbReference type="SAM" id="MobiDB-lite"/>
    </source>
</evidence>
<dbReference type="Pfam" id="PF07927">
    <property type="entry name" value="HicA_toxin"/>
    <property type="match status" value="1"/>
</dbReference>
<comment type="similarity">
    <text evidence="1">Belongs to the HicA mRNA interferase family.</text>
</comment>
<dbReference type="GO" id="GO:0016787">
    <property type="term" value="F:hydrolase activity"/>
    <property type="evidence" value="ECO:0007669"/>
    <property type="project" value="UniProtKB-KW"/>
</dbReference>
<accession>A0AAU7WVS2</accession>
<evidence type="ECO:0000256" key="4">
    <source>
        <dbReference type="ARBA" id="ARBA00022759"/>
    </source>
</evidence>
<evidence type="ECO:0000256" key="3">
    <source>
        <dbReference type="ARBA" id="ARBA00022722"/>
    </source>
</evidence>
<organism evidence="9">
    <name type="scientific">Pseudomonas sp. W17</name>
    <dbReference type="NCBI Taxonomy" id="3144407"/>
    <lineage>
        <taxon>Bacteria</taxon>
        <taxon>Pseudomonadati</taxon>
        <taxon>Pseudomonadota</taxon>
        <taxon>Gammaproteobacteria</taxon>
        <taxon>Pseudomonadales</taxon>
        <taxon>Pseudomonadaceae</taxon>
        <taxon>Pseudomonas</taxon>
    </lineage>
</organism>
<sequence>MRSREMISRIEADGWYLVAVKGSHHQYKHPFKPGRVTIRHPDTDLPKGTLNSILKQAGLK</sequence>
<dbReference type="AlphaFoldDB" id="A0AAU7WVS2"/>
<keyword evidence="6" id="KW-0694">RNA-binding</keyword>
<keyword evidence="3" id="KW-0540">Nuclease</keyword>
<dbReference type="PANTHER" id="PTHR34873:SF3">
    <property type="entry name" value="ADDICTION MODULE TOXIN, HICA FAMILY"/>
    <property type="match status" value="1"/>
</dbReference>
<dbReference type="GO" id="GO:0004519">
    <property type="term" value="F:endonuclease activity"/>
    <property type="evidence" value="ECO:0007669"/>
    <property type="project" value="UniProtKB-KW"/>
</dbReference>
<protein>
    <submittedName>
        <fullName evidence="9">Type II toxin-antitoxin system HicA family toxin</fullName>
    </submittedName>
</protein>
<dbReference type="PANTHER" id="PTHR34873">
    <property type="entry name" value="SSR1766 PROTEIN"/>
    <property type="match status" value="1"/>
</dbReference>
<evidence type="ECO:0000256" key="5">
    <source>
        <dbReference type="ARBA" id="ARBA00022801"/>
    </source>
</evidence>
<dbReference type="RefSeq" id="WP_041115175.1">
    <property type="nucleotide sequence ID" value="NZ_CP158490.1"/>
</dbReference>
<dbReference type="Gene3D" id="3.30.920.30">
    <property type="entry name" value="Hypothetical protein"/>
    <property type="match status" value="1"/>
</dbReference>
<keyword evidence="7" id="KW-0346">Stress response</keyword>
<dbReference type="GO" id="GO:0003729">
    <property type="term" value="F:mRNA binding"/>
    <property type="evidence" value="ECO:0007669"/>
    <property type="project" value="InterPro"/>
</dbReference>
<reference evidence="9" key="1">
    <citation type="submission" date="2024-06" db="EMBL/GenBank/DDBJ databases">
        <authorList>
            <person name="Wu L."/>
        </authorList>
    </citation>
    <scope>NUCLEOTIDE SEQUENCE</scope>
    <source>
        <strain evidence="9">W17</strain>
    </source>
</reference>
<dbReference type="EMBL" id="CP158490">
    <property type="protein sequence ID" value="XBY24495.1"/>
    <property type="molecule type" value="Genomic_DNA"/>
</dbReference>
<dbReference type="SUPFAM" id="SSF54786">
    <property type="entry name" value="YcfA/nrd intein domain"/>
    <property type="match status" value="1"/>
</dbReference>
<evidence type="ECO:0000256" key="1">
    <source>
        <dbReference type="ARBA" id="ARBA00006620"/>
    </source>
</evidence>
<evidence type="ECO:0000313" key="9">
    <source>
        <dbReference type="EMBL" id="XBY24495.1"/>
    </source>
</evidence>
<keyword evidence="4" id="KW-0255">Endonuclease</keyword>
<feature type="region of interest" description="Disordered" evidence="8">
    <location>
        <begin position="31"/>
        <end position="51"/>
    </location>
</feature>
<dbReference type="InterPro" id="IPR012933">
    <property type="entry name" value="HicA_mRNA_interferase"/>
</dbReference>
<evidence type="ECO:0000256" key="7">
    <source>
        <dbReference type="ARBA" id="ARBA00023016"/>
    </source>
</evidence>
<evidence type="ECO:0000256" key="2">
    <source>
        <dbReference type="ARBA" id="ARBA00022649"/>
    </source>
</evidence>